<dbReference type="EC" id="3.7.1.22" evidence="7"/>
<dbReference type="InterPro" id="IPR012001">
    <property type="entry name" value="Thiamin_PyroP_enz_TPP-bd_dom"/>
</dbReference>
<feature type="binding site" evidence="7">
    <location>
        <position position="519"/>
    </location>
    <ligand>
        <name>Mg(2+)</name>
        <dbReference type="ChEBI" id="CHEBI:18420"/>
    </ligand>
</feature>
<dbReference type="CDD" id="cd07035">
    <property type="entry name" value="TPP_PYR_POX_like"/>
    <property type="match status" value="1"/>
</dbReference>
<keyword evidence="4 7" id="KW-0460">Magnesium</keyword>
<comment type="cofactor">
    <cofactor evidence="7">
        <name>Mg(2+)</name>
        <dbReference type="ChEBI" id="CHEBI:18420"/>
    </cofactor>
    <text evidence="7">Binds 1 Mg(2+) ion per subunit.</text>
</comment>
<dbReference type="UniPathway" id="UPA00076">
    <property type="reaction ID" value="UER00145"/>
</dbReference>
<dbReference type="GO" id="GO:0019310">
    <property type="term" value="P:inositol catabolic process"/>
    <property type="evidence" value="ECO:0007669"/>
    <property type="project" value="UniProtKB-UniRule"/>
</dbReference>
<dbReference type="SUPFAM" id="SSF52518">
    <property type="entry name" value="Thiamin diphosphate-binding fold (THDP-binding)"/>
    <property type="match status" value="2"/>
</dbReference>
<accession>A0A1N6VCB0</accession>
<dbReference type="GO" id="GO:0050660">
    <property type="term" value="F:flavin adenine dinucleotide binding"/>
    <property type="evidence" value="ECO:0007669"/>
    <property type="project" value="TreeGrafter"/>
</dbReference>
<dbReference type="Pfam" id="PF02775">
    <property type="entry name" value="TPP_enzyme_C"/>
    <property type="match status" value="1"/>
</dbReference>
<dbReference type="PANTHER" id="PTHR18968">
    <property type="entry name" value="THIAMINE PYROPHOSPHATE ENZYMES"/>
    <property type="match status" value="1"/>
</dbReference>
<feature type="binding site" evidence="7">
    <location>
        <position position="492"/>
    </location>
    <ligand>
        <name>Mg(2+)</name>
        <dbReference type="ChEBI" id="CHEBI:18420"/>
    </ligand>
</feature>
<dbReference type="EMBL" id="FTLX01000003">
    <property type="protein sequence ID" value="SIQ75472.1"/>
    <property type="molecule type" value="Genomic_DNA"/>
</dbReference>
<dbReference type="InterPro" id="IPR029035">
    <property type="entry name" value="DHS-like_NAD/FAD-binding_dom"/>
</dbReference>
<evidence type="ECO:0000256" key="5">
    <source>
        <dbReference type="ARBA" id="ARBA00023027"/>
    </source>
</evidence>
<keyword evidence="3 7" id="KW-0378">Hydrolase</keyword>
<keyword evidence="2 7" id="KW-0479">Metal-binding</keyword>
<reference evidence="11" key="3">
    <citation type="submission" date="2017-03" db="EMBL/GenBank/DDBJ databases">
        <authorList>
            <person name="Dastager S.G."/>
            <person name="Neurgaonkar P.S."/>
            <person name="Dharne M.S."/>
        </authorList>
    </citation>
    <scope>NUCLEOTIDE SEQUENCE</scope>
    <source>
        <strain evidence="11">DSM 25145</strain>
    </source>
</reference>
<dbReference type="Pfam" id="PF00205">
    <property type="entry name" value="TPP_enzyme_M"/>
    <property type="match status" value="1"/>
</dbReference>
<name>A0A1N6VCB0_9BACI</name>
<dbReference type="Gene3D" id="3.40.50.1220">
    <property type="entry name" value="TPP-binding domain"/>
    <property type="match status" value="1"/>
</dbReference>
<feature type="domain" description="Thiamine pyrophosphate enzyme central" evidence="8">
    <location>
        <begin position="220"/>
        <end position="353"/>
    </location>
</feature>
<dbReference type="GO" id="GO:0009099">
    <property type="term" value="P:L-valine biosynthetic process"/>
    <property type="evidence" value="ECO:0007669"/>
    <property type="project" value="TreeGrafter"/>
</dbReference>
<feature type="region of interest" description="Thiamine pyrophosphate binding" evidence="7">
    <location>
        <begin position="441"/>
        <end position="521"/>
    </location>
</feature>
<keyword evidence="6 7" id="KW-0786">Thiamine pyrophosphate</keyword>
<dbReference type="InterPro" id="IPR030817">
    <property type="entry name" value="Myo_inos_IolD"/>
</dbReference>
<keyword evidence="14" id="KW-1185">Reference proteome</keyword>
<evidence type="ECO:0000256" key="7">
    <source>
        <dbReference type="HAMAP-Rule" id="MF_01669"/>
    </source>
</evidence>
<dbReference type="InterPro" id="IPR023757">
    <property type="entry name" value="THcHDO_hydrolase_firmi"/>
</dbReference>
<dbReference type="NCBIfam" id="TIGR04377">
    <property type="entry name" value="myo_inos_iolD"/>
    <property type="match status" value="1"/>
</dbReference>
<evidence type="ECO:0000313" key="11">
    <source>
        <dbReference type="EMBL" id="OXS78748.1"/>
    </source>
</evidence>
<evidence type="ECO:0000256" key="2">
    <source>
        <dbReference type="ARBA" id="ARBA00022723"/>
    </source>
</evidence>
<dbReference type="InterPro" id="IPR029061">
    <property type="entry name" value="THDP-binding"/>
</dbReference>
<comment type="pathway">
    <text evidence="7">Polyol metabolism; myo-inositol degradation into acetyl-CoA; acetyl-CoA from myo-inositol: step 3/7.</text>
</comment>
<dbReference type="Proteomes" id="UP000215545">
    <property type="component" value="Unassembled WGS sequence"/>
</dbReference>
<dbReference type="GO" id="GO:0005948">
    <property type="term" value="C:acetolactate synthase complex"/>
    <property type="evidence" value="ECO:0007669"/>
    <property type="project" value="TreeGrafter"/>
</dbReference>
<dbReference type="SUPFAM" id="SSF52467">
    <property type="entry name" value="DHS-like NAD/FAD-binding domain"/>
    <property type="match status" value="1"/>
</dbReference>
<comment type="function">
    <text evidence="7">Involved in the cleavage of the C1-C2 bond of 3D-(3,5/4)-trihydroxycyclohexane-1,2-dione (THcHDO) to yield 5-deoxy-glucuronate (5DG).</text>
</comment>
<dbReference type="GO" id="GO:0003984">
    <property type="term" value="F:acetolactate synthase activity"/>
    <property type="evidence" value="ECO:0007669"/>
    <property type="project" value="TreeGrafter"/>
</dbReference>
<dbReference type="Proteomes" id="UP000186385">
    <property type="component" value="Unassembled WGS sequence"/>
</dbReference>
<evidence type="ECO:0000313" key="14">
    <source>
        <dbReference type="Proteomes" id="UP000215545"/>
    </source>
</evidence>
<gene>
    <name evidence="7" type="primary">iolD</name>
    <name evidence="11" type="ORF">B1B05_09195</name>
    <name evidence="12" type="ORF">SAMN05443094_103518</name>
</gene>
<dbReference type="GO" id="GO:0102481">
    <property type="term" value="F:3D-(3,5/4)-trihydroxycyclohexane-1,2-dione hydrolase activity"/>
    <property type="evidence" value="ECO:0007669"/>
    <property type="project" value="UniProtKB-EC"/>
</dbReference>
<dbReference type="InterPro" id="IPR011766">
    <property type="entry name" value="TPP_enzyme_TPP-bd"/>
</dbReference>
<evidence type="ECO:0000256" key="1">
    <source>
        <dbReference type="ARBA" id="ARBA00007812"/>
    </source>
</evidence>
<evidence type="ECO:0000259" key="10">
    <source>
        <dbReference type="Pfam" id="PF02776"/>
    </source>
</evidence>
<evidence type="ECO:0000313" key="12">
    <source>
        <dbReference type="EMBL" id="SIQ75472.1"/>
    </source>
</evidence>
<dbReference type="GO" id="GO:0000287">
    <property type="term" value="F:magnesium ion binding"/>
    <property type="evidence" value="ECO:0007669"/>
    <property type="project" value="UniProtKB-UniRule"/>
</dbReference>
<evidence type="ECO:0000313" key="13">
    <source>
        <dbReference type="Proteomes" id="UP000186385"/>
    </source>
</evidence>
<comment type="catalytic activity">
    <reaction evidence="7">
        <text>3D-3,5/4-trihydroxycyclohexane-1,2-dione + H2O = 5-deoxy-D-glucuronate + H(+)</text>
        <dbReference type="Rhea" id="RHEA:25836"/>
        <dbReference type="ChEBI" id="CHEBI:15377"/>
        <dbReference type="ChEBI" id="CHEBI:15378"/>
        <dbReference type="ChEBI" id="CHEBI:28446"/>
        <dbReference type="ChEBI" id="CHEBI:58852"/>
        <dbReference type="EC" id="3.7.1.22"/>
    </reaction>
</comment>
<dbReference type="Gene3D" id="3.40.50.970">
    <property type="match status" value="2"/>
</dbReference>
<feature type="domain" description="Thiamine pyrophosphate enzyme TPP-binding" evidence="9">
    <location>
        <begin position="439"/>
        <end position="590"/>
    </location>
</feature>
<evidence type="ECO:0000259" key="8">
    <source>
        <dbReference type="Pfam" id="PF00205"/>
    </source>
</evidence>
<evidence type="ECO:0000259" key="9">
    <source>
        <dbReference type="Pfam" id="PF02775"/>
    </source>
</evidence>
<reference evidence="14" key="2">
    <citation type="submission" date="2017-03" db="EMBL/GenBank/DDBJ databases">
        <title>Bacillus sp. V-88(T) DSM27956, whole genome shotgun sequencing project.</title>
        <authorList>
            <person name="Dastager S.G."/>
            <person name="Neurgaonkar P.S."/>
            <person name="Dharne M.S."/>
        </authorList>
    </citation>
    <scope>NUCLEOTIDE SEQUENCE [LARGE SCALE GENOMIC DNA]</scope>
    <source>
        <strain evidence="14">DSM 25145</strain>
    </source>
</reference>
<evidence type="ECO:0000256" key="3">
    <source>
        <dbReference type="ARBA" id="ARBA00022801"/>
    </source>
</evidence>
<dbReference type="AlphaFoldDB" id="A0A1N6VCB0"/>
<dbReference type="GO" id="GO:0030976">
    <property type="term" value="F:thiamine pyrophosphate binding"/>
    <property type="evidence" value="ECO:0007669"/>
    <property type="project" value="UniProtKB-UniRule"/>
</dbReference>
<dbReference type="Pfam" id="PF02776">
    <property type="entry name" value="TPP_enzyme_N"/>
    <property type="match status" value="1"/>
</dbReference>
<dbReference type="RefSeq" id="WP_076496260.1">
    <property type="nucleotide sequence ID" value="NZ_FTLX01000003.1"/>
</dbReference>
<feature type="domain" description="Thiamine pyrophosphate enzyme N-terminal TPP-binding" evidence="10">
    <location>
        <begin position="43"/>
        <end position="131"/>
    </location>
</feature>
<organism evidence="12 13">
    <name type="scientific">Domibacillus enclensis</name>
    <dbReference type="NCBI Taxonomy" id="1017273"/>
    <lineage>
        <taxon>Bacteria</taxon>
        <taxon>Bacillati</taxon>
        <taxon>Bacillota</taxon>
        <taxon>Bacilli</taxon>
        <taxon>Bacillales</taxon>
        <taxon>Bacillaceae</taxon>
        <taxon>Domibacillus</taxon>
    </lineage>
</organism>
<dbReference type="STRING" id="1017273.SAMN05443094_103518"/>
<sequence length="636" mass="69502">MRTVRLTTAQALIRFLNQQYIQVDGEETPFVEGMFNIFGHGNVLGIGQALEQDPGHLKVYQGKNEQGMAHAAIAFSREKLRRKIYAVTTSAGPGSANLIAAAGTALANNIPVLLLPADTFASRQPDPVLQQLEHEHSTAVTTNEAFMAVSRYWDRVTRPEQIMSALIRAFEVMTDPSKAGPATICIAQDVEGEAFDYPESFFEKRVHYLDRKPAIQRELDGAAERIKASKKPMIIVGGGARYSGARDILKQLSEKHNIPLVETQAGKSTVEVSFQNNLGGLGILGTSAANRAAAEADLVIGVGTRYTDFTTSSKTQFDFDTTSFLNINVSRLQAYKMDAFQVVADAKAALEQLAPLLDGYETAFGASLSEWKTEWLAERDRLANVTFSRDDFSPEIKEQFSQDNLNEYADALGTEFTQTSALITANEAVEPGSIVVGSAGSLPGDLQRLWHSDVPNTYHLEYGYSCMGYEVAGALGAKLAHPDREVYAAVGDGSFLMLHTELVTAIQYGQKINILLFDNSGYGCINNLQMDNGGGSYFCEFRTHDHQIMNIDYAKLAEAYGAKSYKANTAEELAAAIEDAKKQSVSTLIEMKVLPKTMSDGYDGWWNVGVAEVSESESVQKAYAARAEKLKTAKAY</sequence>
<dbReference type="InterPro" id="IPR045229">
    <property type="entry name" value="TPP_enz"/>
</dbReference>
<dbReference type="InterPro" id="IPR012000">
    <property type="entry name" value="Thiamin_PyroP_enz_cen_dom"/>
</dbReference>
<comment type="cofactor">
    <cofactor evidence="7">
        <name>thiamine diphosphate</name>
        <dbReference type="ChEBI" id="CHEBI:58937"/>
    </cofactor>
    <text evidence="7">Binds 1 thiamine pyrophosphate per subunit.</text>
</comment>
<dbReference type="GO" id="GO:0009097">
    <property type="term" value="P:isoleucine biosynthetic process"/>
    <property type="evidence" value="ECO:0007669"/>
    <property type="project" value="TreeGrafter"/>
</dbReference>
<dbReference type="CDD" id="cd02003">
    <property type="entry name" value="TPP_IolD"/>
    <property type="match status" value="1"/>
</dbReference>
<evidence type="ECO:0000256" key="6">
    <source>
        <dbReference type="ARBA" id="ARBA00023052"/>
    </source>
</evidence>
<dbReference type="OrthoDB" id="4494979at2"/>
<dbReference type="EMBL" id="MWSK01000003">
    <property type="protein sequence ID" value="OXS78748.1"/>
    <property type="molecule type" value="Genomic_DNA"/>
</dbReference>
<keyword evidence="5 7" id="KW-0520">NAD</keyword>
<comment type="similarity">
    <text evidence="1 7">Belongs to the TPP enzyme family.</text>
</comment>
<dbReference type="HAMAP" id="MF_01669">
    <property type="entry name" value="IolD"/>
    <property type="match status" value="1"/>
</dbReference>
<dbReference type="PANTHER" id="PTHR18968:SF9">
    <property type="entry name" value="3D-(3,5_4)-TRIHYDROXYCYCLOHEXANE-1,2-DIONE HYDROLASE"/>
    <property type="match status" value="1"/>
</dbReference>
<protein>
    <recommendedName>
        <fullName evidence="7">3D-(3,5/4)-trihydroxycyclohexane-1,2-dione hydrolase</fullName>
        <shortName evidence="7">THcHDO hydrolase</shortName>
        <ecNumber evidence="7">3.7.1.22</ecNumber>
    </recommendedName>
</protein>
<reference evidence="12 13" key="1">
    <citation type="submission" date="2017-01" db="EMBL/GenBank/DDBJ databases">
        <authorList>
            <person name="Mah S.A."/>
            <person name="Swanson W.J."/>
            <person name="Moy G.W."/>
            <person name="Vacquier V.D."/>
        </authorList>
    </citation>
    <scope>NUCLEOTIDE SEQUENCE [LARGE SCALE GENOMIC DNA]</scope>
    <source>
        <strain evidence="12 13">NIO-1016</strain>
    </source>
</reference>
<feature type="binding site" evidence="7">
    <location>
        <position position="65"/>
    </location>
    <ligand>
        <name>thiamine diphosphate</name>
        <dbReference type="ChEBI" id="CHEBI:58937"/>
    </ligand>
</feature>
<proteinExistence type="inferred from homology"/>
<evidence type="ECO:0000256" key="4">
    <source>
        <dbReference type="ARBA" id="ARBA00022842"/>
    </source>
</evidence>